<accession>F5YHU5</accession>
<proteinExistence type="predicted"/>
<feature type="domain" description="3-dehydroquinate synthase C-terminal" evidence="6">
    <location>
        <begin position="177"/>
        <end position="339"/>
    </location>
</feature>
<keyword evidence="8" id="KW-1185">Reference proteome</keyword>
<dbReference type="eggNOG" id="COG0337">
    <property type="taxonomic scope" value="Bacteria"/>
</dbReference>
<dbReference type="Gene3D" id="3.40.50.1970">
    <property type="match status" value="1"/>
</dbReference>
<evidence type="ECO:0000259" key="5">
    <source>
        <dbReference type="Pfam" id="PF01761"/>
    </source>
</evidence>
<feature type="domain" description="3-dehydroquinate synthase N-terminal" evidence="5">
    <location>
        <begin position="63"/>
        <end position="175"/>
    </location>
</feature>
<sequence length="377" mass="39574">MLKKNNSFRFGQAVSQVHIRGAIPTLETILEESGGSPRGVLLVCDTHTEAMAISFAGSDTPLCVLESGEASKTWASVERIIQTAKAAGLGRDGLFIGIGGGVVTDLTSFAASVYMRGANLCLISTTLLGMVDASMGGKTGFDLLGIKNLVGTFFPASHVYLPLDTLATLPPLEWKSGMAELIKTAILDSPETLEKIKAFRGPFLQRVSGEANSSGAVIPILGDLIQQAVLVKGRIVEADPRETSAFDGSGSERALLNLGHTFGHALESAAGLGKLSHGEAVAWGMVRSCELGLALGITPPERAREISEIITAYGYQTEAPHPEIKDTALFMKALGGDKKTKAGIPTFVVPSAERAELVSAVSMETGLLKRILNGEIG</sequence>
<dbReference type="GO" id="GO:0003856">
    <property type="term" value="F:3-dehydroquinate synthase activity"/>
    <property type="evidence" value="ECO:0007669"/>
    <property type="project" value="UniProtKB-EC"/>
</dbReference>
<gene>
    <name evidence="7" type="ordered locus">TREPR_2362</name>
</gene>
<keyword evidence="7" id="KW-0456">Lyase</keyword>
<dbReference type="InterPro" id="IPR050071">
    <property type="entry name" value="Dehydroquinate_synthase"/>
</dbReference>
<organism evidence="7 8">
    <name type="scientific">Treponema primitia (strain ATCC BAA-887 / DSM 12427 / ZAS-2)</name>
    <dbReference type="NCBI Taxonomy" id="545694"/>
    <lineage>
        <taxon>Bacteria</taxon>
        <taxon>Pseudomonadati</taxon>
        <taxon>Spirochaetota</taxon>
        <taxon>Spirochaetia</taxon>
        <taxon>Spirochaetales</taxon>
        <taxon>Treponemataceae</taxon>
        <taxon>Treponema</taxon>
    </lineage>
</organism>
<dbReference type="KEGG" id="tpi:TREPR_2362"/>
<dbReference type="EC" id="4.2.3.4" evidence="7"/>
<dbReference type="HOGENOM" id="CLU_001201_0_1_12"/>
<dbReference type="AlphaFoldDB" id="F5YHU5"/>
<evidence type="ECO:0000313" key="8">
    <source>
        <dbReference type="Proteomes" id="UP000009223"/>
    </source>
</evidence>
<evidence type="ECO:0000256" key="2">
    <source>
        <dbReference type="ARBA" id="ARBA00001941"/>
    </source>
</evidence>
<dbReference type="OrthoDB" id="9806583at2"/>
<evidence type="ECO:0000256" key="4">
    <source>
        <dbReference type="ARBA" id="ARBA00023027"/>
    </source>
</evidence>
<evidence type="ECO:0000259" key="6">
    <source>
        <dbReference type="Pfam" id="PF24621"/>
    </source>
</evidence>
<name>F5YHU5_TREPZ</name>
<dbReference type="RefSeq" id="WP_015707842.1">
    <property type="nucleotide sequence ID" value="NC_015578.1"/>
</dbReference>
<dbReference type="GO" id="GO:0046872">
    <property type="term" value="F:metal ion binding"/>
    <property type="evidence" value="ECO:0007669"/>
    <property type="project" value="UniProtKB-KW"/>
</dbReference>
<dbReference type="Pfam" id="PF01761">
    <property type="entry name" value="DHQ_synthase"/>
    <property type="match status" value="1"/>
</dbReference>
<dbReference type="InterPro" id="IPR030960">
    <property type="entry name" value="DHQS/DOIS_N"/>
</dbReference>
<dbReference type="EMBL" id="CP001843">
    <property type="protein sequence ID" value="AEF84006.1"/>
    <property type="molecule type" value="Genomic_DNA"/>
</dbReference>
<dbReference type="PANTHER" id="PTHR43622">
    <property type="entry name" value="3-DEHYDROQUINATE SYNTHASE"/>
    <property type="match status" value="1"/>
</dbReference>
<dbReference type="InterPro" id="IPR056179">
    <property type="entry name" value="DHQS_C"/>
</dbReference>
<protein>
    <submittedName>
        <fullName evidence="7">3-dehydroquinate synthase</fullName>
        <ecNumber evidence="7">4.2.3.4</ecNumber>
    </submittedName>
</protein>
<dbReference type="Proteomes" id="UP000009223">
    <property type="component" value="Chromosome"/>
</dbReference>
<dbReference type="SUPFAM" id="SSF56796">
    <property type="entry name" value="Dehydroquinate synthase-like"/>
    <property type="match status" value="1"/>
</dbReference>
<keyword evidence="3" id="KW-0479">Metal-binding</keyword>
<evidence type="ECO:0000313" key="7">
    <source>
        <dbReference type="EMBL" id="AEF84006.1"/>
    </source>
</evidence>
<comment type="cofactor">
    <cofactor evidence="2">
        <name>Co(2+)</name>
        <dbReference type="ChEBI" id="CHEBI:48828"/>
    </cofactor>
</comment>
<dbReference type="CDD" id="cd08195">
    <property type="entry name" value="DHQS"/>
    <property type="match status" value="1"/>
</dbReference>
<evidence type="ECO:0000256" key="3">
    <source>
        <dbReference type="ARBA" id="ARBA00022723"/>
    </source>
</evidence>
<keyword evidence="4" id="KW-0520">NAD</keyword>
<dbReference type="PANTHER" id="PTHR43622:SF1">
    <property type="entry name" value="3-DEHYDROQUINATE SYNTHASE"/>
    <property type="match status" value="1"/>
</dbReference>
<dbReference type="STRING" id="545694.TREPR_2362"/>
<reference evidence="8" key="1">
    <citation type="submission" date="2009-12" db="EMBL/GenBank/DDBJ databases">
        <title>Complete sequence of Treponema primitia strain ZAS-2.</title>
        <authorList>
            <person name="Tetu S.G."/>
            <person name="Matson E."/>
            <person name="Ren Q."/>
            <person name="Seshadri R."/>
            <person name="Elbourne L."/>
            <person name="Hassan K.A."/>
            <person name="Durkin A."/>
            <person name="Radune D."/>
            <person name="Mohamoud Y."/>
            <person name="Shay R."/>
            <person name="Jin S."/>
            <person name="Zhang X."/>
            <person name="Lucey K."/>
            <person name="Ballor N.R."/>
            <person name="Ottesen E."/>
            <person name="Rosenthal R."/>
            <person name="Allen A."/>
            <person name="Leadbetter J.R."/>
            <person name="Paulsen I.T."/>
        </authorList>
    </citation>
    <scope>NUCLEOTIDE SEQUENCE [LARGE SCALE GENOMIC DNA]</scope>
    <source>
        <strain evidence="8">ATCC BAA-887 / DSM 12427 / ZAS-2</strain>
    </source>
</reference>
<evidence type="ECO:0000256" key="1">
    <source>
        <dbReference type="ARBA" id="ARBA00001911"/>
    </source>
</evidence>
<reference evidence="7 8" key="2">
    <citation type="journal article" date="2011" name="ISME J.">
        <title>RNA-seq reveals cooperative metabolic interactions between two termite-gut spirochete species in co-culture.</title>
        <authorList>
            <person name="Rosenthal A.Z."/>
            <person name="Matson E.G."/>
            <person name="Eldar A."/>
            <person name="Leadbetter J.R."/>
        </authorList>
    </citation>
    <scope>NUCLEOTIDE SEQUENCE [LARGE SCALE GENOMIC DNA]</scope>
    <source>
        <strain evidence="8">ATCC BAA-887 / DSM 12427 / ZAS-2</strain>
    </source>
</reference>
<dbReference type="Gene3D" id="1.20.1090.10">
    <property type="entry name" value="Dehydroquinate synthase-like - alpha domain"/>
    <property type="match status" value="1"/>
</dbReference>
<dbReference type="Pfam" id="PF24621">
    <property type="entry name" value="DHQS_C"/>
    <property type="match status" value="1"/>
</dbReference>
<comment type="cofactor">
    <cofactor evidence="1">
        <name>NAD(+)</name>
        <dbReference type="ChEBI" id="CHEBI:57540"/>
    </cofactor>
</comment>